<dbReference type="OrthoDB" id="1924260at2759"/>
<dbReference type="SUPFAM" id="SSF57701">
    <property type="entry name" value="Zn2/Cys6 DNA-binding domain"/>
    <property type="match status" value="1"/>
</dbReference>
<dbReference type="Gene3D" id="4.10.240.10">
    <property type="entry name" value="Zn(2)-C6 fungal-type DNA-binding domain"/>
    <property type="match status" value="1"/>
</dbReference>
<evidence type="ECO:0000256" key="1">
    <source>
        <dbReference type="ARBA" id="ARBA00023242"/>
    </source>
</evidence>
<feature type="domain" description="Zn(2)-C6 fungal-type" evidence="3">
    <location>
        <begin position="33"/>
        <end position="63"/>
    </location>
</feature>
<evidence type="ECO:0000256" key="2">
    <source>
        <dbReference type="SAM" id="MobiDB-lite"/>
    </source>
</evidence>
<protein>
    <recommendedName>
        <fullName evidence="3">Zn(2)-C6 fungal-type domain-containing protein</fullName>
    </recommendedName>
</protein>
<dbReference type="Pfam" id="PF00172">
    <property type="entry name" value="Zn_clus"/>
    <property type="match status" value="1"/>
</dbReference>
<proteinExistence type="predicted"/>
<dbReference type="PROSITE" id="PS50048">
    <property type="entry name" value="ZN2_CY6_FUNGAL_2"/>
    <property type="match status" value="1"/>
</dbReference>
<keyword evidence="1" id="KW-0539">Nucleus</keyword>
<comment type="caution">
    <text evidence="4">The sequence shown here is derived from an EMBL/GenBank/DDBJ whole genome shotgun (WGS) entry which is preliminary data.</text>
</comment>
<evidence type="ECO:0000313" key="4">
    <source>
        <dbReference type="EMBL" id="CAF9908425.1"/>
    </source>
</evidence>
<feature type="region of interest" description="Disordered" evidence="2">
    <location>
        <begin position="72"/>
        <end position="91"/>
    </location>
</feature>
<sequence length="567" mass="64095">MTSPPYLNYFLSGKNTKTVASASRRKHQKSRRGCATCKRRHIRCDETWPRCHNCTKHQSDCHYPEIHHETASDNATPIKDSKASSQERGGLETSEVEEELCALQVTSPVVQTKKKPGLVNISPRSVDPCAGSANPLTSQRREQLAFYTDEIVSLALPIHDIRDAWNQTIIPLALIEPMLFHSLLSFAACNLHSLRNTPLAECRELVYSNKTAAISLINQRLTSIDDASEQTIISAIAAIIVLVGQEIVIDHDLSAVRTHMFGLRDLIKFRGGFKGLPLPFIKFIYIVDCGYAATHRTLPVLPFVPHNELPSATRSSSTKPSEQYLSPAFLTQRYRSQLHPSLLETYCNLSLVVSLLERALEPTLASKANALTREEEALYDALRLPTLHKLVTLLRDDDEESDAQATEPVWRDFDPTPIQSICRVIIPFIALQDEFLPYRRAAYTATVMNCLYDTLGSEINLETCWATWAEVMLWATLFGVYISRGIDREKELWFSKLLVKGVRTRKGQKGQLGGTWTWEWSAVRDVLRRFYWSEKFFGEEFQVSLLPILSDIHRAEANDAALRQPVV</sequence>
<dbReference type="InterPro" id="IPR036864">
    <property type="entry name" value="Zn2-C6_fun-type_DNA-bd_sf"/>
</dbReference>
<dbReference type="GO" id="GO:0000981">
    <property type="term" value="F:DNA-binding transcription factor activity, RNA polymerase II-specific"/>
    <property type="evidence" value="ECO:0007669"/>
    <property type="project" value="InterPro"/>
</dbReference>
<dbReference type="PANTHER" id="PTHR47657">
    <property type="entry name" value="STEROL REGULATORY ELEMENT-BINDING PROTEIN ECM22"/>
    <property type="match status" value="1"/>
</dbReference>
<keyword evidence="5" id="KW-1185">Reference proteome</keyword>
<dbReference type="GO" id="GO:0008270">
    <property type="term" value="F:zinc ion binding"/>
    <property type="evidence" value="ECO:0007669"/>
    <property type="project" value="InterPro"/>
</dbReference>
<gene>
    <name evidence="4" type="ORF">HETSPECPRED_008075</name>
</gene>
<dbReference type="InterPro" id="IPR052400">
    <property type="entry name" value="Zn2-C6_fungal_TF"/>
</dbReference>
<dbReference type="InterPro" id="IPR001138">
    <property type="entry name" value="Zn2Cys6_DnaBD"/>
</dbReference>
<dbReference type="Proteomes" id="UP000664521">
    <property type="component" value="Unassembled WGS sequence"/>
</dbReference>
<dbReference type="InterPro" id="IPR021858">
    <property type="entry name" value="Fun_TF"/>
</dbReference>
<name>A0A8H3I5T3_9LECA</name>
<dbReference type="AlphaFoldDB" id="A0A8H3I5T3"/>
<dbReference type="Pfam" id="PF11951">
    <property type="entry name" value="Fungal_trans_2"/>
    <property type="match status" value="1"/>
</dbReference>
<evidence type="ECO:0000313" key="5">
    <source>
        <dbReference type="Proteomes" id="UP000664521"/>
    </source>
</evidence>
<dbReference type="EMBL" id="CAJPDS010000006">
    <property type="protein sequence ID" value="CAF9908425.1"/>
    <property type="molecule type" value="Genomic_DNA"/>
</dbReference>
<evidence type="ECO:0000259" key="3">
    <source>
        <dbReference type="PROSITE" id="PS50048"/>
    </source>
</evidence>
<dbReference type="CDD" id="cd00067">
    <property type="entry name" value="GAL4"/>
    <property type="match status" value="1"/>
</dbReference>
<dbReference type="PANTHER" id="PTHR47657:SF7">
    <property type="entry name" value="STEROL REGULATORY ELEMENT-BINDING PROTEIN ECM22"/>
    <property type="match status" value="1"/>
</dbReference>
<accession>A0A8H3I5T3</accession>
<organism evidence="4 5">
    <name type="scientific">Heterodermia speciosa</name>
    <dbReference type="NCBI Taxonomy" id="116794"/>
    <lineage>
        <taxon>Eukaryota</taxon>
        <taxon>Fungi</taxon>
        <taxon>Dikarya</taxon>
        <taxon>Ascomycota</taxon>
        <taxon>Pezizomycotina</taxon>
        <taxon>Lecanoromycetes</taxon>
        <taxon>OSLEUM clade</taxon>
        <taxon>Lecanoromycetidae</taxon>
        <taxon>Caliciales</taxon>
        <taxon>Physciaceae</taxon>
        <taxon>Heterodermia</taxon>
    </lineage>
</organism>
<dbReference type="PROSITE" id="PS00463">
    <property type="entry name" value="ZN2_CY6_FUNGAL_1"/>
    <property type="match status" value="1"/>
</dbReference>
<reference evidence="4" key="1">
    <citation type="submission" date="2021-03" db="EMBL/GenBank/DDBJ databases">
        <authorList>
            <person name="Tagirdzhanova G."/>
        </authorList>
    </citation>
    <scope>NUCLEOTIDE SEQUENCE</scope>
</reference>
<dbReference type="SMART" id="SM00066">
    <property type="entry name" value="GAL4"/>
    <property type="match status" value="1"/>
</dbReference>